<proteinExistence type="inferred from homology"/>
<evidence type="ECO:0000313" key="7">
    <source>
        <dbReference type="Proteomes" id="UP000596660"/>
    </source>
</evidence>
<organism evidence="6 7">
    <name type="scientific">Chenopodium quinoa</name>
    <name type="common">Quinoa</name>
    <dbReference type="NCBI Taxonomy" id="63459"/>
    <lineage>
        <taxon>Eukaryota</taxon>
        <taxon>Viridiplantae</taxon>
        <taxon>Streptophyta</taxon>
        <taxon>Embryophyta</taxon>
        <taxon>Tracheophyta</taxon>
        <taxon>Spermatophyta</taxon>
        <taxon>Magnoliopsida</taxon>
        <taxon>eudicotyledons</taxon>
        <taxon>Gunneridae</taxon>
        <taxon>Pentapetalae</taxon>
        <taxon>Caryophyllales</taxon>
        <taxon>Chenopodiaceae</taxon>
        <taxon>Chenopodioideae</taxon>
        <taxon>Atripliceae</taxon>
        <taxon>Chenopodium</taxon>
    </lineage>
</organism>
<reference evidence="6" key="1">
    <citation type="journal article" date="2017" name="Nature">
        <title>The genome of Chenopodium quinoa.</title>
        <authorList>
            <person name="Jarvis D.E."/>
            <person name="Ho Y.S."/>
            <person name="Lightfoot D.J."/>
            <person name="Schmoeckel S.M."/>
            <person name="Li B."/>
            <person name="Borm T.J.A."/>
            <person name="Ohyanagi H."/>
            <person name="Mineta K."/>
            <person name="Michell C.T."/>
            <person name="Saber N."/>
            <person name="Kharbatia N.M."/>
            <person name="Rupper R.R."/>
            <person name="Sharp A.R."/>
            <person name="Dally N."/>
            <person name="Boughton B.A."/>
            <person name="Woo Y.H."/>
            <person name="Gao G."/>
            <person name="Schijlen E.G.W.M."/>
            <person name="Guo X."/>
            <person name="Momin A.A."/>
            <person name="Negrao S."/>
            <person name="Al-Babili S."/>
            <person name="Gehring C."/>
            <person name="Roessner U."/>
            <person name="Jung C."/>
            <person name="Murphy K."/>
            <person name="Arold S.T."/>
            <person name="Gojobori T."/>
            <person name="van der Linden C.G."/>
            <person name="van Loo E.N."/>
            <person name="Jellen E.N."/>
            <person name="Maughan P.J."/>
            <person name="Tester M."/>
        </authorList>
    </citation>
    <scope>NUCLEOTIDE SEQUENCE [LARGE SCALE GENOMIC DNA]</scope>
    <source>
        <strain evidence="6">cv. PI 614886</strain>
    </source>
</reference>
<dbReference type="GO" id="GO:0003676">
    <property type="term" value="F:nucleic acid binding"/>
    <property type="evidence" value="ECO:0007669"/>
    <property type="project" value="InterPro"/>
</dbReference>
<dbReference type="Pfam" id="PF02536">
    <property type="entry name" value="mTERF"/>
    <property type="match status" value="1"/>
</dbReference>
<evidence type="ECO:0000256" key="3">
    <source>
        <dbReference type="ARBA" id="ARBA00022946"/>
    </source>
</evidence>
<dbReference type="SMART" id="SM00733">
    <property type="entry name" value="Mterf"/>
    <property type="match status" value="4"/>
</dbReference>
<feature type="domain" description="Reverse transcriptase zinc-binding" evidence="5">
    <location>
        <begin position="369"/>
        <end position="420"/>
    </location>
</feature>
<dbReference type="InterPro" id="IPR038538">
    <property type="entry name" value="MTERF_sf"/>
</dbReference>
<dbReference type="Gene3D" id="1.25.70.10">
    <property type="entry name" value="Transcription termination factor 3, mitochondrial"/>
    <property type="match status" value="2"/>
</dbReference>
<name>A0A803LJZ9_CHEQI</name>
<sequence length="421" mass="47200">MSSLASVGFLVMREPPDAASIVLTVRSGAPAQQPAEHGRNLASPQRSRPTAHSRLGFPSKKPLSPTKLSRFLEEQEAKKVSDFDFAKNVVSVVDFFKQIGFEQPQIKKVVAHEPRILCSNADKTLKPKIKLLQDLGFSGADLVHAILANPLLLIRLSGPAIDAIRVVVGSDYNVAKILKRSNWLSFANAANYLIPNVKLLQAYGISNDKIAKFMLQQPRVLVRKTDIFRDLLIKVEDKFGIPRDSPRFLPGVYLACYKEESVKGKCDIFKSYGWTHSDVLRLIGKNPYCLGYSEAMITKKLEFLTKVLGYKPAFLASHYNLMAYGLEKRLLPRHKLLLFLKEKALVIYHRLHKELILFDSVEVLLLLDVGFFGWRAIHNAVPVRCNLKKRSICADDICPSCEEAPETLPHSLIMCPAARAI</sequence>
<evidence type="ECO:0000256" key="2">
    <source>
        <dbReference type="ARBA" id="ARBA00022472"/>
    </source>
</evidence>
<keyword evidence="2" id="KW-0806">Transcription termination</keyword>
<keyword evidence="2" id="KW-0804">Transcription</keyword>
<dbReference type="PANTHER" id="PTHR13068">
    <property type="entry name" value="CGI-12 PROTEIN-RELATED"/>
    <property type="match status" value="1"/>
</dbReference>
<keyword evidence="7" id="KW-1185">Reference proteome</keyword>
<evidence type="ECO:0000256" key="4">
    <source>
        <dbReference type="SAM" id="MobiDB-lite"/>
    </source>
</evidence>
<evidence type="ECO:0000313" key="6">
    <source>
        <dbReference type="EnsemblPlants" id="AUR62014296-RA:cds"/>
    </source>
</evidence>
<dbReference type="AlphaFoldDB" id="A0A803LJZ9"/>
<protein>
    <recommendedName>
        <fullName evidence="5">Reverse transcriptase zinc-binding domain-containing protein</fullName>
    </recommendedName>
</protein>
<keyword evidence="2" id="KW-0805">Transcription regulation</keyword>
<dbReference type="PANTHER" id="PTHR13068:SF231">
    <property type="entry name" value="TRANSCRIPTION TERMINATION FACTOR MTERF2, CHLOROPLASTIC-LIKE"/>
    <property type="match status" value="1"/>
</dbReference>
<feature type="region of interest" description="Disordered" evidence="4">
    <location>
        <begin position="28"/>
        <end position="62"/>
    </location>
</feature>
<dbReference type="Pfam" id="PF13966">
    <property type="entry name" value="zf-RVT"/>
    <property type="match status" value="1"/>
</dbReference>
<dbReference type="Proteomes" id="UP000596660">
    <property type="component" value="Unplaced"/>
</dbReference>
<dbReference type="Gramene" id="AUR62014296-RA">
    <property type="protein sequence ID" value="AUR62014296-RA:cds"/>
    <property type="gene ID" value="AUR62014296"/>
</dbReference>
<accession>A0A803LJZ9</accession>
<dbReference type="InterPro" id="IPR003690">
    <property type="entry name" value="MTERF"/>
</dbReference>
<reference evidence="6" key="2">
    <citation type="submission" date="2021-03" db="UniProtKB">
        <authorList>
            <consortium name="EnsemblPlants"/>
        </authorList>
    </citation>
    <scope>IDENTIFICATION</scope>
</reference>
<dbReference type="GO" id="GO:0006353">
    <property type="term" value="P:DNA-templated transcription termination"/>
    <property type="evidence" value="ECO:0007669"/>
    <property type="project" value="UniProtKB-KW"/>
</dbReference>
<evidence type="ECO:0000256" key="1">
    <source>
        <dbReference type="ARBA" id="ARBA00007692"/>
    </source>
</evidence>
<keyword evidence="3" id="KW-0809">Transit peptide</keyword>
<dbReference type="FunFam" id="1.25.70.10:FF:000001">
    <property type="entry name" value="Mitochondrial transcription termination factor-like"/>
    <property type="match status" value="1"/>
</dbReference>
<comment type="similarity">
    <text evidence="1">Belongs to the mTERF family.</text>
</comment>
<evidence type="ECO:0000259" key="5">
    <source>
        <dbReference type="Pfam" id="PF13966"/>
    </source>
</evidence>
<dbReference type="InterPro" id="IPR026960">
    <property type="entry name" value="RVT-Znf"/>
</dbReference>
<dbReference type="EnsemblPlants" id="AUR62014296-RA">
    <property type="protein sequence ID" value="AUR62014296-RA:cds"/>
    <property type="gene ID" value="AUR62014296"/>
</dbReference>